<dbReference type="InterPro" id="IPR014710">
    <property type="entry name" value="RmlC-like_jellyroll"/>
</dbReference>
<gene>
    <name evidence="7" type="ORF">HOP40_05210</name>
</gene>
<dbReference type="AlphaFoldDB" id="A0A6M6JT16"/>
<dbReference type="InterPro" id="IPR010300">
    <property type="entry name" value="CDO_1"/>
</dbReference>
<evidence type="ECO:0000256" key="3">
    <source>
        <dbReference type="ARBA" id="ARBA00022964"/>
    </source>
</evidence>
<keyword evidence="4" id="KW-0560">Oxidoreductase</keyword>
<dbReference type="Proteomes" id="UP000505377">
    <property type="component" value="Chromosome"/>
</dbReference>
<dbReference type="Pfam" id="PF05995">
    <property type="entry name" value="CDO_I"/>
    <property type="match status" value="1"/>
</dbReference>
<dbReference type="GO" id="GO:0008198">
    <property type="term" value="F:ferrous iron binding"/>
    <property type="evidence" value="ECO:0007669"/>
    <property type="project" value="TreeGrafter"/>
</dbReference>
<dbReference type="EMBL" id="CP053564">
    <property type="protein sequence ID" value="QJY50393.1"/>
    <property type="molecule type" value="Genomic_DNA"/>
</dbReference>
<comment type="similarity">
    <text evidence="1">Belongs to the cysteine dioxygenase family.</text>
</comment>
<evidence type="ECO:0000256" key="1">
    <source>
        <dbReference type="ARBA" id="ARBA00006622"/>
    </source>
</evidence>
<proteinExistence type="inferred from homology"/>
<evidence type="ECO:0000256" key="5">
    <source>
        <dbReference type="ARBA" id="ARBA00023004"/>
    </source>
</evidence>
<sequence length="168" mass="18220">MEPAVLSHAPRRLAPTPLALADLVGLTRRIADEVRAGHHPVVVDPERRWYQRLQGDDFVDVWLISWATEQAAELHDHGGSIGALTVVSGSLVEHRWGGDQMRARTLRAKRSVGFGLGHVHDVGNPAPAPAVSVHAYSPPLSAMSYYDVDGGRLRRTRSELVEAGEGVG</sequence>
<reference evidence="7 8" key="1">
    <citation type="submission" date="2020-05" db="EMBL/GenBank/DDBJ databases">
        <authorList>
            <person name="Mo P."/>
        </authorList>
    </citation>
    <scope>NUCLEOTIDE SEQUENCE [LARGE SCALE GENOMIC DNA]</scope>
    <source>
        <strain evidence="7 8">Gen01</strain>
    </source>
</reference>
<name>A0A6M6JT16_9PSEU</name>
<dbReference type="Gene3D" id="2.60.120.10">
    <property type="entry name" value="Jelly Rolls"/>
    <property type="match status" value="1"/>
</dbReference>
<evidence type="ECO:0000313" key="7">
    <source>
        <dbReference type="EMBL" id="QJY50393.1"/>
    </source>
</evidence>
<dbReference type="KEGG" id="pbro:HOP40_05210"/>
<protein>
    <submittedName>
        <fullName evidence="7">Cysteine dioxygenase family protein</fullName>
    </submittedName>
</protein>
<organism evidence="7 8">
    <name type="scientific">Pseudonocardia broussonetiae</name>
    <dbReference type="NCBI Taxonomy" id="2736640"/>
    <lineage>
        <taxon>Bacteria</taxon>
        <taxon>Bacillati</taxon>
        <taxon>Actinomycetota</taxon>
        <taxon>Actinomycetes</taxon>
        <taxon>Pseudonocardiales</taxon>
        <taxon>Pseudonocardiaceae</taxon>
        <taxon>Pseudonocardia</taxon>
    </lineage>
</organism>
<evidence type="ECO:0000256" key="4">
    <source>
        <dbReference type="ARBA" id="ARBA00023002"/>
    </source>
</evidence>
<keyword evidence="2 6" id="KW-0479">Metal-binding</keyword>
<evidence type="ECO:0000313" key="8">
    <source>
        <dbReference type="Proteomes" id="UP000505377"/>
    </source>
</evidence>
<dbReference type="GO" id="GO:0016702">
    <property type="term" value="F:oxidoreductase activity, acting on single donors with incorporation of molecular oxygen, incorporation of two atoms of oxygen"/>
    <property type="evidence" value="ECO:0007669"/>
    <property type="project" value="InterPro"/>
</dbReference>
<dbReference type="PANTHER" id="PTHR12918">
    <property type="entry name" value="CYSTEINE DIOXYGENASE"/>
    <property type="match status" value="1"/>
</dbReference>
<keyword evidence="5 6" id="KW-0408">Iron</keyword>
<feature type="binding site" evidence="6">
    <location>
        <position position="77"/>
    </location>
    <ligand>
        <name>Fe cation</name>
        <dbReference type="ChEBI" id="CHEBI:24875"/>
        <note>catalytic</note>
    </ligand>
</feature>
<feature type="binding site" evidence="6">
    <location>
        <position position="75"/>
    </location>
    <ligand>
        <name>Fe cation</name>
        <dbReference type="ChEBI" id="CHEBI:24875"/>
        <note>catalytic</note>
    </ligand>
</feature>
<dbReference type="SUPFAM" id="SSF51182">
    <property type="entry name" value="RmlC-like cupins"/>
    <property type="match status" value="1"/>
</dbReference>
<evidence type="ECO:0000256" key="6">
    <source>
        <dbReference type="PIRSR" id="PIRSR610300-51"/>
    </source>
</evidence>
<evidence type="ECO:0000256" key="2">
    <source>
        <dbReference type="ARBA" id="ARBA00022723"/>
    </source>
</evidence>
<dbReference type="CDD" id="cd10548">
    <property type="entry name" value="cupin_CDO"/>
    <property type="match status" value="1"/>
</dbReference>
<accession>A0A6M6JT16</accession>
<dbReference type="PANTHER" id="PTHR12918:SF1">
    <property type="entry name" value="CYSTEINE DIOXYGENASE TYPE 1"/>
    <property type="match status" value="1"/>
</dbReference>
<feature type="binding site" evidence="6">
    <location>
        <position position="120"/>
    </location>
    <ligand>
        <name>Fe cation</name>
        <dbReference type="ChEBI" id="CHEBI:24875"/>
        <note>catalytic</note>
    </ligand>
</feature>
<dbReference type="InterPro" id="IPR011051">
    <property type="entry name" value="RmlC_Cupin_sf"/>
</dbReference>
<keyword evidence="3 7" id="KW-0223">Dioxygenase</keyword>
<keyword evidence="8" id="KW-1185">Reference proteome</keyword>